<dbReference type="InterPro" id="IPR000383">
    <property type="entry name" value="Xaa-Pro-like_dom"/>
</dbReference>
<dbReference type="SUPFAM" id="SSF53474">
    <property type="entry name" value="alpha/beta-Hydrolases"/>
    <property type="match status" value="1"/>
</dbReference>
<organism evidence="2 3">
    <name type="scientific">Limosilactobacillus pontis</name>
    <dbReference type="NCBI Taxonomy" id="35787"/>
    <lineage>
        <taxon>Bacteria</taxon>
        <taxon>Bacillati</taxon>
        <taxon>Bacillota</taxon>
        <taxon>Bacilli</taxon>
        <taxon>Lactobacillales</taxon>
        <taxon>Lactobacillaceae</taxon>
        <taxon>Limosilactobacillus</taxon>
    </lineage>
</organism>
<evidence type="ECO:0000259" key="1">
    <source>
        <dbReference type="Pfam" id="PF02129"/>
    </source>
</evidence>
<dbReference type="InterPro" id="IPR051411">
    <property type="entry name" value="Polyketide_trans_af380"/>
</dbReference>
<feature type="domain" description="Xaa-Pro dipeptidyl-peptidase-like" evidence="1">
    <location>
        <begin position="40"/>
        <end position="152"/>
    </location>
</feature>
<keyword evidence="2" id="KW-0378">Hydrolase</keyword>
<dbReference type="GO" id="GO:0016787">
    <property type="term" value="F:hydrolase activity"/>
    <property type="evidence" value="ECO:0007669"/>
    <property type="project" value="UniProtKB-KW"/>
</dbReference>
<dbReference type="RefSeq" id="WP_104688207.1">
    <property type="nucleotide sequence ID" value="NZ_PNFV01000002.1"/>
</dbReference>
<dbReference type="EMBL" id="PNFV01000002">
    <property type="protein sequence ID" value="PMB83105.1"/>
    <property type="molecule type" value="Genomic_DNA"/>
</dbReference>
<dbReference type="AlphaFoldDB" id="A0A2J6NP61"/>
<evidence type="ECO:0000313" key="3">
    <source>
        <dbReference type="Proteomes" id="UP000239920"/>
    </source>
</evidence>
<dbReference type="InterPro" id="IPR029058">
    <property type="entry name" value="AB_hydrolase_fold"/>
</dbReference>
<dbReference type="PANTHER" id="PTHR47751:SF1">
    <property type="entry name" value="SUPERFAMILY HYDROLASE, PUTATIVE (AFU_ORTHOLOGUE AFUA_2G16580)-RELATED"/>
    <property type="match status" value="1"/>
</dbReference>
<comment type="caution">
    <text evidence="2">The sequence shown here is derived from an EMBL/GenBank/DDBJ whole genome shotgun (WGS) entry which is preliminary data.</text>
</comment>
<dbReference type="PANTHER" id="PTHR47751">
    <property type="entry name" value="SUPERFAMILY HYDROLASE, PUTATIVE (AFU_ORTHOLOGUE AFUA_2G16580)-RELATED"/>
    <property type="match status" value="1"/>
</dbReference>
<dbReference type="Gene3D" id="1.10.10.800">
    <property type="match status" value="1"/>
</dbReference>
<dbReference type="Gene3D" id="3.40.50.1820">
    <property type="entry name" value="alpha/beta hydrolase"/>
    <property type="match status" value="1"/>
</dbReference>
<sequence length="317" mass="35937">MAYGYITELNNHIQRDHIKFHNRYNTTLAGDLYYTKNIDQHQQRPALIVGAPYGGVKEQGPAVYANELAQRGFVVLTFDQTNMGESTGEPRHVSSPGLFAESFSAAVDYLGTQVPFVDREMIGVIGICGSGGFSLAAAAVDPRIKAVATTSMYDITDIRGMMNLSKDQLDKMKKNLAEQRWNDYANGQPEYKPSFPTKPYPNVDVLPDTDPISKEWLRFYAVPRGFHPNARGNFTTTSNMAMMQFSALDYIDEITPRPILFIFGDRAHSRAFSERAYNLAQEPKEKYIVKDCEHIDLYDRVDKIPFDKLEDFFKQNL</sequence>
<dbReference type="Pfam" id="PF02129">
    <property type="entry name" value="Peptidase_S15"/>
    <property type="match status" value="1"/>
</dbReference>
<protein>
    <submittedName>
        <fullName evidence="2">Alpha/beta hydrolase</fullName>
    </submittedName>
</protein>
<proteinExistence type="predicted"/>
<name>A0A2J6NP61_9LACO</name>
<dbReference type="Proteomes" id="UP000239920">
    <property type="component" value="Unassembled WGS sequence"/>
</dbReference>
<accession>A0A2J6NP61</accession>
<gene>
    <name evidence="2" type="ORF">CK797_02345</name>
</gene>
<dbReference type="OrthoDB" id="9805123at2"/>
<reference evidence="2 3" key="1">
    <citation type="submission" date="2017-09" db="EMBL/GenBank/DDBJ databases">
        <title>Bacterial strain isolated from the female urinary microbiota.</title>
        <authorList>
            <person name="Thomas-White K."/>
            <person name="Kumar N."/>
            <person name="Forster S."/>
            <person name="Putonti C."/>
            <person name="Lawley T."/>
            <person name="Wolfe A.J."/>
        </authorList>
    </citation>
    <scope>NUCLEOTIDE SEQUENCE [LARGE SCALE GENOMIC DNA]</scope>
    <source>
        <strain evidence="2 3">UMB0683</strain>
    </source>
</reference>
<evidence type="ECO:0000313" key="2">
    <source>
        <dbReference type="EMBL" id="PMB83105.1"/>
    </source>
</evidence>